<dbReference type="InterPro" id="IPR019786">
    <property type="entry name" value="Zinc_finger_PHD-type_CS"/>
</dbReference>
<dbReference type="EMBL" id="JAMYWD010000008">
    <property type="protein sequence ID" value="KAJ4962702.1"/>
    <property type="molecule type" value="Genomic_DNA"/>
</dbReference>
<dbReference type="GO" id="GO:0006338">
    <property type="term" value="P:chromatin remodeling"/>
    <property type="evidence" value="ECO:0007669"/>
    <property type="project" value="InterPro"/>
</dbReference>
<dbReference type="PROSITE" id="PS50016">
    <property type="entry name" value="ZF_PHD_2"/>
    <property type="match status" value="1"/>
</dbReference>
<dbReference type="PANTHER" id="PTHR46510:SF1">
    <property type="entry name" value="BROMODOMAIN ADJACENT TO ZINC FINGER DOMAIN PROTEIN 1A"/>
    <property type="match status" value="1"/>
</dbReference>
<keyword evidence="3" id="KW-0862">Zinc</keyword>
<dbReference type="InterPro" id="IPR019787">
    <property type="entry name" value="Znf_PHD-finger"/>
</dbReference>
<name>A0A9Q0K4N5_9MAGN</name>
<gene>
    <name evidence="8" type="ORF">NE237_022641</name>
</gene>
<keyword evidence="2 4" id="KW-0863">Zinc-finger</keyword>
<feature type="compositionally biased region" description="Polar residues" evidence="5">
    <location>
        <begin position="149"/>
        <end position="158"/>
    </location>
</feature>
<dbReference type="InterPro" id="IPR001965">
    <property type="entry name" value="Znf_PHD"/>
</dbReference>
<dbReference type="InterPro" id="IPR011011">
    <property type="entry name" value="Znf_FYVE_PHD"/>
</dbReference>
<comment type="caution">
    <text evidence="8">The sequence shown here is derived from an EMBL/GenBank/DDBJ whole genome shotgun (WGS) entry which is preliminary data.</text>
</comment>
<dbReference type="Proteomes" id="UP001141806">
    <property type="component" value="Unassembled WGS sequence"/>
</dbReference>
<feature type="domain" description="PHD-type" evidence="6">
    <location>
        <begin position="345"/>
        <end position="395"/>
    </location>
</feature>
<dbReference type="InterPro" id="IPR011124">
    <property type="entry name" value="Znf_CW"/>
</dbReference>
<dbReference type="GO" id="GO:0008270">
    <property type="term" value="F:zinc ion binding"/>
    <property type="evidence" value="ECO:0007669"/>
    <property type="project" value="UniProtKB-KW"/>
</dbReference>
<dbReference type="GO" id="GO:0006355">
    <property type="term" value="P:regulation of DNA-templated transcription"/>
    <property type="evidence" value="ECO:0007669"/>
    <property type="project" value="TreeGrafter"/>
</dbReference>
<dbReference type="AlphaFoldDB" id="A0A9Q0K4N5"/>
<reference evidence="8" key="1">
    <citation type="journal article" date="2023" name="Plant J.">
        <title>The genome of the king protea, Protea cynaroides.</title>
        <authorList>
            <person name="Chang J."/>
            <person name="Duong T.A."/>
            <person name="Schoeman C."/>
            <person name="Ma X."/>
            <person name="Roodt D."/>
            <person name="Barker N."/>
            <person name="Li Z."/>
            <person name="Van de Peer Y."/>
            <person name="Mizrachi E."/>
        </authorList>
    </citation>
    <scope>NUCLEOTIDE SEQUENCE</scope>
    <source>
        <tissue evidence="8">Young leaves</tissue>
    </source>
</reference>
<proteinExistence type="predicted"/>
<keyword evidence="9" id="KW-1185">Reference proteome</keyword>
<dbReference type="OrthoDB" id="787137at2759"/>
<dbReference type="Gene3D" id="3.30.40.100">
    <property type="match status" value="1"/>
</dbReference>
<evidence type="ECO:0000313" key="8">
    <source>
        <dbReference type="EMBL" id="KAJ4962702.1"/>
    </source>
</evidence>
<evidence type="ECO:0000256" key="1">
    <source>
        <dbReference type="ARBA" id="ARBA00022723"/>
    </source>
</evidence>
<dbReference type="GO" id="GO:0003677">
    <property type="term" value="F:DNA binding"/>
    <property type="evidence" value="ECO:0007669"/>
    <property type="project" value="TreeGrafter"/>
</dbReference>
<evidence type="ECO:0000313" key="9">
    <source>
        <dbReference type="Proteomes" id="UP001141806"/>
    </source>
</evidence>
<dbReference type="Pfam" id="PF00628">
    <property type="entry name" value="PHD"/>
    <property type="match status" value="1"/>
</dbReference>
<dbReference type="GO" id="GO:0000228">
    <property type="term" value="C:nuclear chromosome"/>
    <property type="evidence" value="ECO:0007669"/>
    <property type="project" value="TreeGrafter"/>
</dbReference>
<evidence type="ECO:0000259" key="7">
    <source>
        <dbReference type="PROSITE" id="PS51050"/>
    </source>
</evidence>
<evidence type="ECO:0000256" key="4">
    <source>
        <dbReference type="PROSITE-ProRule" id="PRU00146"/>
    </source>
</evidence>
<dbReference type="GO" id="GO:0031445">
    <property type="term" value="P:regulation of heterochromatin formation"/>
    <property type="evidence" value="ECO:0007669"/>
    <property type="project" value="TreeGrafter"/>
</dbReference>
<dbReference type="PANTHER" id="PTHR46510">
    <property type="entry name" value="BROMODOMAIN ADJACENT TO ZINC FINGER DOMAIN PROTEIN 1A"/>
    <property type="match status" value="1"/>
</dbReference>
<evidence type="ECO:0000256" key="3">
    <source>
        <dbReference type="ARBA" id="ARBA00022833"/>
    </source>
</evidence>
<dbReference type="FunFam" id="3.30.40.100:FF:000005">
    <property type="entry name" value="uncharacterized protein LOC106759733 isoform X4"/>
    <property type="match status" value="1"/>
</dbReference>
<dbReference type="SUPFAM" id="SSF57903">
    <property type="entry name" value="FYVE/PHD zinc finger"/>
    <property type="match status" value="1"/>
</dbReference>
<dbReference type="InterPro" id="IPR013083">
    <property type="entry name" value="Znf_RING/FYVE/PHD"/>
</dbReference>
<evidence type="ECO:0000256" key="5">
    <source>
        <dbReference type="SAM" id="MobiDB-lite"/>
    </source>
</evidence>
<dbReference type="InterPro" id="IPR047171">
    <property type="entry name" value="BAZ1A"/>
</dbReference>
<evidence type="ECO:0000259" key="6">
    <source>
        <dbReference type="PROSITE" id="PS50016"/>
    </source>
</evidence>
<dbReference type="GO" id="GO:0008623">
    <property type="term" value="C:CHRAC"/>
    <property type="evidence" value="ECO:0007669"/>
    <property type="project" value="TreeGrafter"/>
</dbReference>
<organism evidence="8 9">
    <name type="scientific">Protea cynaroides</name>
    <dbReference type="NCBI Taxonomy" id="273540"/>
    <lineage>
        <taxon>Eukaryota</taxon>
        <taxon>Viridiplantae</taxon>
        <taxon>Streptophyta</taxon>
        <taxon>Embryophyta</taxon>
        <taxon>Tracheophyta</taxon>
        <taxon>Spermatophyta</taxon>
        <taxon>Magnoliopsida</taxon>
        <taxon>Proteales</taxon>
        <taxon>Proteaceae</taxon>
        <taxon>Protea</taxon>
    </lineage>
</organism>
<dbReference type="GO" id="GO:0045740">
    <property type="term" value="P:positive regulation of DNA replication"/>
    <property type="evidence" value="ECO:0007669"/>
    <property type="project" value="TreeGrafter"/>
</dbReference>
<dbReference type="Gene3D" id="3.30.40.10">
    <property type="entry name" value="Zinc/RING finger domain, C3HC4 (zinc finger)"/>
    <property type="match status" value="1"/>
</dbReference>
<accession>A0A9Q0K4N5</accession>
<keyword evidence="1" id="KW-0479">Metal-binding</keyword>
<dbReference type="PROSITE" id="PS01359">
    <property type="entry name" value="ZF_PHD_1"/>
    <property type="match status" value="1"/>
</dbReference>
<dbReference type="SMART" id="SM00249">
    <property type="entry name" value="PHD"/>
    <property type="match status" value="1"/>
</dbReference>
<sequence>MRKCIDDFVSSSGNETTNVFIILIQVKMLIPSSLPNSTEAALSFASDHGKPDLLCDWLPDAETWQKFPKCDGHHQDVCKIPVSTKEKKENADDFYSLIQPRTCSKLLTISTMCASSAPSLVYKRRNLQNKSVAIFTTPSGTKAKPTGACLSSVSSEGPSPTAEKDHVGSQIKPEIGSVKASVIPADLCNGELVAGDASTCNQLYPENHDGVPSKKINYNCGFDVNSEAEFVIQCSVGEELGFDEAPGNNVCKCKCDLEYYSVNDSCSSSKSNTDLGSASPKIEVDDIGECSSSDSLAREVLAEDQLEKEICISILRSHGLLEGIVPVGPCAAVEVLGVSNDGNCSQQCKACGISENPQKMLICDHCEEAFHVSCLNPKIKKLPVDDWFCQPCLKRMRKIESAARKSSECQNRASKGESGPISLMLRDVAPYRPGVRVGKGYQADVPDWTGSVSNDVDCFGEPQEMDPAECFSSHVYNSNKSTPSSIGNWLQCRDALCNDAGESIEGTICGKWRRAPLFEVQTDDWNCSCAVLWDPIHSDCAVPQELDTDQVIMHLKYIEMLRPRLAAKKRKLSHTSSEEDKKA</sequence>
<protein>
    <submittedName>
        <fullName evidence="8">Uncharacterized protein</fullName>
    </submittedName>
</protein>
<evidence type="ECO:0000256" key="2">
    <source>
        <dbReference type="ARBA" id="ARBA00022771"/>
    </source>
</evidence>
<dbReference type="PROSITE" id="PS51050">
    <property type="entry name" value="ZF_CW"/>
    <property type="match status" value="1"/>
</dbReference>
<feature type="domain" description="CW-type" evidence="7">
    <location>
        <begin position="483"/>
        <end position="548"/>
    </location>
</feature>
<feature type="region of interest" description="Disordered" evidence="5">
    <location>
        <begin position="146"/>
        <end position="168"/>
    </location>
</feature>